<dbReference type="InterPro" id="IPR029069">
    <property type="entry name" value="HotDog_dom_sf"/>
</dbReference>
<reference evidence="3" key="1">
    <citation type="submission" date="2017-04" db="EMBL/GenBank/DDBJ databases">
        <authorList>
            <person name="Varghese N."/>
            <person name="Submissions S."/>
        </authorList>
    </citation>
    <scope>NUCLEOTIDE SEQUENCE [LARGE SCALE GENOMIC DNA]</scope>
    <source>
        <strain evidence="3">DSM 44073</strain>
    </source>
</reference>
<proteinExistence type="predicted"/>
<dbReference type="STRING" id="40571.SAMN05660733_02938"/>
<dbReference type="InterPro" id="IPR039569">
    <property type="entry name" value="FAS1-like_DH_region"/>
</dbReference>
<dbReference type="eggNOG" id="COG2030">
    <property type="taxonomic scope" value="Bacteria"/>
</dbReference>
<organism evidence="2 3">
    <name type="scientific">Lentzea albidocapillata</name>
    <dbReference type="NCBI Taxonomy" id="40571"/>
    <lineage>
        <taxon>Bacteria</taxon>
        <taxon>Bacillati</taxon>
        <taxon>Actinomycetota</taxon>
        <taxon>Actinomycetes</taxon>
        <taxon>Pseudonocardiales</taxon>
        <taxon>Pseudonocardiaceae</taxon>
        <taxon>Lentzea</taxon>
    </lineage>
</organism>
<dbReference type="SUPFAM" id="SSF54637">
    <property type="entry name" value="Thioesterase/thiol ester dehydrase-isomerase"/>
    <property type="match status" value="1"/>
</dbReference>
<dbReference type="OrthoDB" id="5415111at2"/>
<dbReference type="EMBL" id="FWYC01000007">
    <property type="protein sequence ID" value="SMC95897.1"/>
    <property type="molecule type" value="Genomic_DNA"/>
</dbReference>
<dbReference type="Gene3D" id="3.10.129.10">
    <property type="entry name" value="Hotdog Thioesterase"/>
    <property type="match status" value="1"/>
</dbReference>
<keyword evidence="3" id="KW-1185">Reference proteome</keyword>
<name>A0A1W2DEI1_9PSEU</name>
<gene>
    <name evidence="2" type="ORF">SAMN05660733_02938</name>
</gene>
<dbReference type="AlphaFoldDB" id="A0A1W2DEI1"/>
<dbReference type="Pfam" id="PF13452">
    <property type="entry name" value="FAS1_DH_region"/>
    <property type="match status" value="1"/>
</dbReference>
<evidence type="ECO:0000313" key="2">
    <source>
        <dbReference type="EMBL" id="SMC95897.1"/>
    </source>
</evidence>
<feature type="domain" description="FAS1-like dehydratase" evidence="1">
    <location>
        <begin position="7"/>
        <end position="133"/>
    </location>
</feature>
<protein>
    <submittedName>
        <fullName evidence="2">N-terminal half of MaoC dehydratase</fullName>
    </submittedName>
</protein>
<dbReference type="RefSeq" id="WP_030477409.1">
    <property type="nucleotide sequence ID" value="NZ_FWYC01000007.1"/>
</dbReference>
<dbReference type="Proteomes" id="UP000192840">
    <property type="component" value="Unassembled WGS sequence"/>
</dbReference>
<evidence type="ECO:0000259" key="1">
    <source>
        <dbReference type="Pfam" id="PF13452"/>
    </source>
</evidence>
<accession>A0A1W2DEI1</accession>
<evidence type="ECO:0000313" key="3">
    <source>
        <dbReference type="Proteomes" id="UP000192840"/>
    </source>
</evidence>
<sequence length="149" mass="16691">MANPDAAGTEGEPFRMDVERGKIREFALATGSTDPYYLEREDPVVQPTFLTTTFFWQSDESNPWPAVDLDQRRGLHAEQEYVFFGPPPRAGAKLTCQSRIGEVFTKQGRRGGEMTFAVMHTEFRDESGRLVARATMTGVETARPPAEES</sequence>